<accession>A0A1I0V874</accession>
<dbReference type="Pfam" id="PF00196">
    <property type="entry name" value="GerE"/>
    <property type="match status" value="1"/>
</dbReference>
<dbReference type="InterPro" id="IPR000792">
    <property type="entry name" value="Tscrpt_reg_LuxR_C"/>
</dbReference>
<protein>
    <submittedName>
        <fullName evidence="5">Regulatory protein, luxR family</fullName>
    </submittedName>
</protein>
<dbReference type="InterPro" id="IPR016032">
    <property type="entry name" value="Sig_transdc_resp-reg_C-effctor"/>
</dbReference>
<dbReference type="SUPFAM" id="SSF46894">
    <property type="entry name" value="C-terminal effector domain of the bipartite response regulators"/>
    <property type="match status" value="1"/>
</dbReference>
<dbReference type="STRING" id="490629.SAMN05216266_10171"/>
<dbReference type="PRINTS" id="PR00038">
    <property type="entry name" value="HTHLUXR"/>
</dbReference>
<dbReference type="GO" id="GO:0006355">
    <property type="term" value="P:regulation of DNA-templated transcription"/>
    <property type="evidence" value="ECO:0007669"/>
    <property type="project" value="InterPro"/>
</dbReference>
<keyword evidence="2" id="KW-0238">DNA-binding</keyword>
<gene>
    <name evidence="5" type="ORF">SAMN05216266_10171</name>
</gene>
<evidence type="ECO:0000259" key="4">
    <source>
        <dbReference type="PROSITE" id="PS50043"/>
    </source>
</evidence>
<evidence type="ECO:0000313" key="6">
    <source>
        <dbReference type="Proteomes" id="UP000243799"/>
    </source>
</evidence>
<dbReference type="PANTHER" id="PTHR44688:SF16">
    <property type="entry name" value="DNA-BINDING TRANSCRIPTIONAL ACTIVATOR DEVR_DOSR"/>
    <property type="match status" value="1"/>
</dbReference>
<keyword evidence="3" id="KW-0804">Transcription</keyword>
<sequence>MTGTTGTKQPMAPPVEIVLDEPTRQLCDAVTLGRQDPVRLAILAPGGYGKSAVLDHLEQGCLRAGTPVARFRPPHAEPALVLVDDAHELTGPESAELLRIAADDRFGLVIAARPAPRPAGLNEVLGRLRGQLVLRPLDQSRIGKLAGGVPPRLTEFVRTQTGGVPGFARDLLRTLDRTGEPTVPPAALTSFQHELDRADEDVLQVLLAAEIGAGGNAGLLAGLLESSAQRVGEVVEVARATGMLGQDGALLPIAGAALRALVPADRRRTVFGRLARLQLDRGGQVLPFVRPLLGSVHGRAQHGNSDTTTATVFAAAAQEATANDPALAARLYDAAVAAGLPPTEIGAKRAEAAARAGDLDSALRLADEVIAAADAPARAEGAMVAGAALAHRGQLARSAQLFRWSGTNLSSVFATIGLLGTGRLDDARQQFEHPPANEPPTLLAGAMSAAAQGLLESVSGSPTMALSTLASSAEMLEPVGRSVLMPDSPAALGALVALHNGELAIAETLLERAIAAESGGRVLTARHRLLLAWVAMVRGDAETASSRLAAAGSELTPRDWLFAVALRVGLARRASDVAGLRRIWGQAREAVIRHPVDLFTFLPFGEFAIAAARLGERDRLAPHLRQARELALSLGDPPLWTTALHWSGLHAAITAERPEEAREEAAALAAGSGPYPEALAAAATCWLRVVGGEIDRDEVEAAARGLHDAGLWWDGARLAGQAAIRTPDRKAMVVLLETARMLQGGHVQAPRAEEAAADPAGAPRLSERELQVAELVVAGMTYKQVGDRLFISAKTVEHHMARMRQRLGAANRSELLTRLRTLVLPD</sequence>
<dbReference type="Proteomes" id="UP000243799">
    <property type="component" value="Unassembled WGS sequence"/>
</dbReference>
<keyword evidence="1" id="KW-0805">Transcription regulation</keyword>
<dbReference type="EMBL" id="FOKG01000001">
    <property type="protein sequence ID" value="SFA72535.1"/>
    <property type="molecule type" value="Genomic_DNA"/>
</dbReference>
<dbReference type="GO" id="GO:0003677">
    <property type="term" value="F:DNA binding"/>
    <property type="evidence" value="ECO:0007669"/>
    <property type="project" value="UniProtKB-KW"/>
</dbReference>
<dbReference type="PANTHER" id="PTHR44688">
    <property type="entry name" value="DNA-BINDING TRANSCRIPTIONAL ACTIVATOR DEVR_DOSR"/>
    <property type="match status" value="1"/>
</dbReference>
<reference evidence="6" key="1">
    <citation type="submission" date="2016-10" db="EMBL/GenBank/DDBJ databases">
        <authorList>
            <person name="Varghese N."/>
            <person name="Submissions S."/>
        </authorList>
    </citation>
    <scope>NUCLEOTIDE SEQUENCE [LARGE SCALE GENOMIC DNA]</scope>
    <source>
        <strain evidence="6">CGMCC 4.3568</strain>
    </source>
</reference>
<evidence type="ECO:0000256" key="2">
    <source>
        <dbReference type="ARBA" id="ARBA00023125"/>
    </source>
</evidence>
<evidence type="ECO:0000256" key="1">
    <source>
        <dbReference type="ARBA" id="ARBA00023015"/>
    </source>
</evidence>
<organism evidence="5 6">
    <name type="scientific">Amycolatopsis marina</name>
    <dbReference type="NCBI Taxonomy" id="490629"/>
    <lineage>
        <taxon>Bacteria</taxon>
        <taxon>Bacillati</taxon>
        <taxon>Actinomycetota</taxon>
        <taxon>Actinomycetes</taxon>
        <taxon>Pseudonocardiales</taxon>
        <taxon>Pseudonocardiaceae</taxon>
        <taxon>Amycolatopsis</taxon>
    </lineage>
</organism>
<dbReference type="PROSITE" id="PS00622">
    <property type="entry name" value="HTH_LUXR_1"/>
    <property type="match status" value="1"/>
</dbReference>
<evidence type="ECO:0000313" key="5">
    <source>
        <dbReference type="EMBL" id="SFA72535.1"/>
    </source>
</evidence>
<dbReference type="AlphaFoldDB" id="A0A1I0V874"/>
<dbReference type="Gene3D" id="1.25.40.10">
    <property type="entry name" value="Tetratricopeptide repeat domain"/>
    <property type="match status" value="1"/>
</dbReference>
<dbReference type="Gene3D" id="1.10.10.10">
    <property type="entry name" value="Winged helix-like DNA-binding domain superfamily/Winged helix DNA-binding domain"/>
    <property type="match status" value="1"/>
</dbReference>
<dbReference type="InterPro" id="IPR011990">
    <property type="entry name" value="TPR-like_helical_dom_sf"/>
</dbReference>
<dbReference type="CDD" id="cd06170">
    <property type="entry name" value="LuxR_C_like"/>
    <property type="match status" value="1"/>
</dbReference>
<name>A0A1I0V874_9PSEU</name>
<evidence type="ECO:0000256" key="3">
    <source>
        <dbReference type="ARBA" id="ARBA00023163"/>
    </source>
</evidence>
<dbReference type="SMART" id="SM00421">
    <property type="entry name" value="HTH_LUXR"/>
    <property type="match status" value="1"/>
</dbReference>
<dbReference type="PROSITE" id="PS50043">
    <property type="entry name" value="HTH_LUXR_2"/>
    <property type="match status" value="1"/>
</dbReference>
<dbReference type="InterPro" id="IPR036388">
    <property type="entry name" value="WH-like_DNA-bd_sf"/>
</dbReference>
<keyword evidence="6" id="KW-1185">Reference proteome</keyword>
<proteinExistence type="predicted"/>
<feature type="domain" description="HTH luxR-type" evidence="4">
    <location>
        <begin position="758"/>
        <end position="823"/>
    </location>
</feature>